<reference evidence="4 5" key="1">
    <citation type="submission" date="2020-08" db="EMBL/GenBank/DDBJ databases">
        <title>Genomic Encyclopedia of Type Strains, Phase IV (KMG-IV): sequencing the most valuable type-strain genomes for metagenomic binning, comparative biology and taxonomic classification.</title>
        <authorList>
            <person name="Goeker M."/>
        </authorList>
    </citation>
    <scope>NUCLEOTIDE SEQUENCE [LARGE SCALE GENOMIC DNA]</scope>
    <source>
        <strain evidence="4 5">DSM 19612</strain>
    </source>
</reference>
<dbReference type="SUPFAM" id="SSF55797">
    <property type="entry name" value="PR-1-like"/>
    <property type="match status" value="1"/>
</dbReference>
<dbReference type="Pfam" id="PF00188">
    <property type="entry name" value="CAP"/>
    <property type="match status" value="1"/>
</dbReference>
<comment type="caution">
    <text evidence="4">The sequence shown here is derived from an EMBL/GenBank/DDBJ whole genome shotgun (WGS) entry which is preliminary data.</text>
</comment>
<dbReference type="PANTHER" id="PTHR31157:SF1">
    <property type="entry name" value="SCP DOMAIN-CONTAINING PROTEIN"/>
    <property type="match status" value="1"/>
</dbReference>
<protein>
    <submittedName>
        <fullName evidence="4">Putative YkwD family protein</fullName>
    </submittedName>
</protein>
<gene>
    <name evidence="4" type="ORF">HNQ94_000279</name>
</gene>
<feature type="domain" description="SCP" evidence="3">
    <location>
        <begin position="159"/>
        <end position="270"/>
    </location>
</feature>
<dbReference type="InterPro" id="IPR014258">
    <property type="entry name" value="CAP_domain_YkwD-like"/>
</dbReference>
<dbReference type="Proteomes" id="UP000581688">
    <property type="component" value="Unassembled WGS sequence"/>
</dbReference>
<name>A0A841Q2X8_9BACI</name>
<accession>A0A841Q2X8</accession>
<feature type="region of interest" description="Disordered" evidence="1">
    <location>
        <begin position="24"/>
        <end position="52"/>
    </location>
</feature>
<keyword evidence="2" id="KW-0732">Signal</keyword>
<evidence type="ECO:0000313" key="5">
    <source>
        <dbReference type="Proteomes" id="UP000581688"/>
    </source>
</evidence>
<dbReference type="EMBL" id="JACHGH010000001">
    <property type="protein sequence ID" value="MBB6451858.1"/>
    <property type="molecule type" value="Genomic_DNA"/>
</dbReference>
<organism evidence="4 5">
    <name type="scientific">Salirhabdus euzebyi</name>
    <dbReference type="NCBI Taxonomy" id="394506"/>
    <lineage>
        <taxon>Bacteria</taxon>
        <taxon>Bacillati</taxon>
        <taxon>Bacillota</taxon>
        <taxon>Bacilli</taxon>
        <taxon>Bacillales</taxon>
        <taxon>Bacillaceae</taxon>
        <taxon>Salirhabdus</taxon>
    </lineage>
</organism>
<dbReference type="Gene3D" id="3.40.33.10">
    <property type="entry name" value="CAP"/>
    <property type="match status" value="1"/>
</dbReference>
<dbReference type="InterPro" id="IPR014044">
    <property type="entry name" value="CAP_dom"/>
</dbReference>
<feature type="compositionally biased region" description="Low complexity" evidence="1">
    <location>
        <begin position="83"/>
        <end position="148"/>
    </location>
</feature>
<keyword evidence="5" id="KW-1185">Reference proteome</keyword>
<evidence type="ECO:0000259" key="3">
    <source>
        <dbReference type="Pfam" id="PF00188"/>
    </source>
</evidence>
<proteinExistence type="predicted"/>
<dbReference type="InterPro" id="IPR035940">
    <property type="entry name" value="CAP_sf"/>
</dbReference>
<dbReference type="RefSeq" id="WP_174496452.1">
    <property type="nucleotide sequence ID" value="NZ_CADDWK010000007.1"/>
</dbReference>
<feature type="region of interest" description="Disordered" evidence="1">
    <location>
        <begin position="83"/>
        <end position="150"/>
    </location>
</feature>
<sequence>MTRRSLLLLFSVALLFLLAACNGAANNDTNTNNEEDTISSLSTNADSQKYPHTKPVKIQEAKYKFVRIDQAQGNQHFTHQQNITNQTQQQNQQKQTHQRKQQQTQQNQQQQNGATPDQGQAQAQQQAPNEQQQNQQQTEQKNQAQATEGISEIERRVIELTNEQRRENGLPDLQADTSLSNVAREKSKDMRVNNYFSHTSPTYGSPFDMMRDFGITYQSAGENIAQGQRTADEVVQAWMNSEGHRKNILSDKFTHIGVGYDENGHHWTQMFIQK</sequence>
<evidence type="ECO:0000256" key="2">
    <source>
        <dbReference type="SAM" id="SignalP"/>
    </source>
</evidence>
<dbReference type="PANTHER" id="PTHR31157">
    <property type="entry name" value="SCP DOMAIN-CONTAINING PROTEIN"/>
    <property type="match status" value="1"/>
</dbReference>
<feature type="compositionally biased region" description="Polar residues" evidence="1">
    <location>
        <begin position="38"/>
        <end position="47"/>
    </location>
</feature>
<dbReference type="AlphaFoldDB" id="A0A841Q2X8"/>
<dbReference type="NCBIfam" id="TIGR02909">
    <property type="entry name" value="spore_YkwD"/>
    <property type="match status" value="1"/>
</dbReference>
<dbReference type="CDD" id="cd05379">
    <property type="entry name" value="CAP_bacterial"/>
    <property type="match status" value="1"/>
</dbReference>
<evidence type="ECO:0000313" key="4">
    <source>
        <dbReference type="EMBL" id="MBB6451858.1"/>
    </source>
</evidence>
<feature type="signal peptide" evidence="2">
    <location>
        <begin position="1"/>
        <end position="24"/>
    </location>
</feature>
<feature type="chain" id="PRO_5039707607" evidence="2">
    <location>
        <begin position="25"/>
        <end position="274"/>
    </location>
</feature>
<dbReference type="PROSITE" id="PS51257">
    <property type="entry name" value="PROKAR_LIPOPROTEIN"/>
    <property type="match status" value="1"/>
</dbReference>
<evidence type="ECO:0000256" key="1">
    <source>
        <dbReference type="SAM" id="MobiDB-lite"/>
    </source>
</evidence>